<dbReference type="Pfam" id="PF14223">
    <property type="entry name" value="Retrotran_gag_2"/>
    <property type="match status" value="1"/>
</dbReference>
<reference evidence="2" key="1">
    <citation type="submission" date="2009-11" db="EMBL/GenBank/DDBJ databases">
        <authorList>
            <consortium name="The Broad Institute Genome Sequencing Platform"/>
            <person name="Ward D."/>
            <person name="Feldgarden M."/>
            <person name="Earl A."/>
            <person name="Young S.K."/>
            <person name="Zeng Q."/>
            <person name="Koehrsen M."/>
            <person name="Alvarado L."/>
            <person name="Berlin A."/>
            <person name="Bochicchio J."/>
            <person name="Borenstein D."/>
            <person name="Chapman S.B."/>
            <person name="Chen Z."/>
            <person name="Engels R."/>
            <person name="Freedman E."/>
            <person name="Gellesch M."/>
            <person name="Goldberg J."/>
            <person name="Griggs A."/>
            <person name="Gujja S."/>
            <person name="Heilman E."/>
            <person name="Heiman D."/>
            <person name="Hepburn T."/>
            <person name="Howarth C."/>
            <person name="Jen D."/>
            <person name="Larson L."/>
            <person name="Lewis B."/>
            <person name="Mehta T."/>
            <person name="Park D."/>
            <person name="Pearson M."/>
            <person name="Roberts A."/>
            <person name="Saif S."/>
            <person name="Shea T."/>
            <person name="Shenoy N."/>
            <person name="Sisk P."/>
            <person name="Stolte C."/>
            <person name="Sykes S."/>
            <person name="Thomson T."/>
            <person name="Walk T."/>
            <person name="White J."/>
            <person name="Yandava C."/>
            <person name="Izard J."/>
            <person name="Baranova O.V."/>
            <person name="Blanton J.M."/>
            <person name="Tanner A.C."/>
            <person name="Dewhirst F.E."/>
            <person name="Haas B."/>
            <person name="Nusbaum C."/>
            <person name="Birren B."/>
        </authorList>
    </citation>
    <scope>NUCLEOTIDE SEQUENCE [LARGE SCALE GENOMIC DNA]</scope>
    <source>
        <strain evidence="2">1-1 BBBD Race 1</strain>
    </source>
</reference>
<dbReference type="VEuPathDB" id="FungiDB:PTTG_09134"/>
<protein>
    <submittedName>
        <fullName evidence="2 3">Uncharacterized protein</fullName>
    </submittedName>
</protein>
<evidence type="ECO:0000313" key="3">
    <source>
        <dbReference type="EnsemblFungi" id="PTTG_09134-t43_1-p1"/>
    </source>
</evidence>
<evidence type="ECO:0000256" key="1">
    <source>
        <dbReference type="SAM" id="MobiDB-lite"/>
    </source>
</evidence>
<feature type="region of interest" description="Disordered" evidence="1">
    <location>
        <begin position="123"/>
        <end position="167"/>
    </location>
</feature>
<dbReference type="EnsemblFungi" id="PTTG_09134-t43_1">
    <property type="protein sequence ID" value="PTTG_09134-t43_1-p1"/>
    <property type="gene ID" value="PTTG_09134"/>
</dbReference>
<keyword evidence="4" id="KW-1185">Reference proteome</keyword>
<dbReference type="PANTHER" id="PTHR33246:SF51">
    <property type="entry name" value="MYB_SANT-LIKE DOMAIN-CONTAINING PROTEIN"/>
    <property type="match status" value="1"/>
</dbReference>
<dbReference type="Proteomes" id="UP000005240">
    <property type="component" value="Unassembled WGS sequence"/>
</dbReference>
<reference evidence="2" key="2">
    <citation type="submission" date="2016-05" db="EMBL/GenBank/DDBJ databases">
        <title>Comparative analysis highlights variable genome content of wheat rusts and divergence of the mating loci.</title>
        <authorList>
            <person name="Cuomo C.A."/>
            <person name="Bakkeren G."/>
            <person name="Szabo L."/>
            <person name="Khalil H."/>
            <person name="Joly D."/>
            <person name="Goldberg J."/>
            <person name="Young S."/>
            <person name="Zeng Q."/>
            <person name="Fellers J."/>
        </authorList>
    </citation>
    <scope>NUCLEOTIDE SEQUENCE [LARGE SCALE GENOMIC DNA]</scope>
    <source>
        <strain evidence="2">1-1 BBBD Race 1</strain>
    </source>
</reference>
<sequence>MWDALQETHLDSTAGGRIYWLRKLVLLRLTNDDVDGHIKEMALCAERLNSLITVAKPLTTDDIHAAALLGSLPGDWLHCAPSMMNEENVTSSRIVSALKTESLRLKGHELSACETAARVLKDHQQARRQDNEATCRSDSEKGPNRCEGSSRQTPSRNRHSPQPPAKAGLTTVVELGGDSADESDYSGSECAGNVFTHSDKPAALKATTDFNIDSGCSMSMTTDSTQVLRIKPSSVPIRLADHSMVHATHKGDSSLLLTVRWRPGPR</sequence>
<accession>A0A0C4F7K1</accession>
<dbReference type="PANTHER" id="PTHR33246">
    <property type="entry name" value="CCHC-TYPE DOMAIN-CONTAINING PROTEIN"/>
    <property type="match status" value="1"/>
</dbReference>
<name>A0A0C4F7K1_PUCT1</name>
<dbReference type="OMA" id="GHIKEMA"/>
<organism evidence="2">
    <name type="scientific">Puccinia triticina (isolate 1-1 / race 1 (BBBD))</name>
    <name type="common">Brown leaf rust fungus</name>
    <dbReference type="NCBI Taxonomy" id="630390"/>
    <lineage>
        <taxon>Eukaryota</taxon>
        <taxon>Fungi</taxon>
        <taxon>Dikarya</taxon>
        <taxon>Basidiomycota</taxon>
        <taxon>Pucciniomycotina</taxon>
        <taxon>Pucciniomycetes</taxon>
        <taxon>Pucciniales</taxon>
        <taxon>Pucciniaceae</taxon>
        <taxon>Puccinia</taxon>
    </lineage>
</organism>
<reference evidence="3 4" key="3">
    <citation type="journal article" date="2017" name="G3 (Bethesda)">
        <title>Comparative analysis highlights variable genome content of wheat rusts and divergence of the mating loci.</title>
        <authorList>
            <person name="Cuomo C.A."/>
            <person name="Bakkeren G."/>
            <person name="Khalil H.B."/>
            <person name="Panwar V."/>
            <person name="Joly D."/>
            <person name="Linning R."/>
            <person name="Sakthikumar S."/>
            <person name="Song X."/>
            <person name="Adiconis X."/>
            <person name="Fan L."/>
            <person name="Goldberg J.M."/>
            <person name="Levin J.Z."/>
            <person name="Young S."/>
            <person name="Zeng Q."/>
            <person name="Anikster Y."/>
            <person name="Bruce M."/>
            <person name="Wang M."/>
            <person name="Yin C."/>
            <person name="McCallum B."/>
            <person name="Szabo L.J."/>
            <person name="Hulbert S."/>
            <person name="Chen X."/>
            <person name="Fellers J.P."/>
        </authorList>
    </citation>
    <scope>NUCLEOTIDE SEQUENCE</scope>
    <source>
        <strain evidence="4">Isolate 1-1 / race 1 (BBBD)</strain>
        <strain evidence="3">isolate 1-1 / race 1 (BBBD)</strain>
    </source>
</reference>
<gene>
    <name evidence="2" type="ORF">PTTG_09134</name>
</gene>
<feature type="compositionally biased region" description="Basic and acidic residues" evidence="1">
    <location>
        <begin position="123"/>
        <end position="144"/>
    </location>
</feature>
<reference evidence="3" key="4">
    <citation type="submission" date="2025-05" db="UniProtKB">
        <authorList>
            <consortium name="EnsemblFungi"/>
        </authorList>
    </citation>
    <scope>IDENTIFICATION</scope>
    <source>
        <strain evidence="3">isolate 1-1 / race 1 (BBBD)</strain>
    </source>
</reference>
<evidence type="ECO:0000313" key="4">
    <source>
        <dbReference type="Proteomes" id="UP000005240"/>
    </source>
</evidence>
<proteinExistence type="predicted"/>
<evidence type="ECO:0000313" key="2">
    <source>
        <dbReference type="EMBL" id="OAV93970.1"/>
    </source>
</evidence>
<dbReference type="EMBL" id="ADAS02000044">
    <property type="protein sequence ID" value="OAV93970.1"/>
    <property type="molecule type" value="Genomic_DNA"/>
</dbReference>
<dbReference type="STRING" id="630390.A0A0C4F7K1"/>
<dbReference type="AlphaFoldDB" id="A0A0C4F7K1"/>